<name>A0ABT4LXU6_9PROT</name>
<dbReference type="PANTHER" id="PTHR41259">
    <property type="entry name" value="DOUBLE-STRAND BREAK REPAIR RAD50 ATPASE, PUTATIVE-RELATED"/>
    <property type="match status" value="1"/>
</dbReference>
<gene>
    <name evidence="3" type="ORF">O4G74_14065</name>
</gene>
<feature type="coiled-coil region" evidence="1">
    <location>
        <begin position="207"/>
        <end position="309"/>
    </location>
</feature>
<protein>
    <submittedName>
        <fullName evidence="3">AAA family ATPase</fullName>
    </submittedName>
</protein>
<evidence type="ECO:0000256" key="1">
    <source>
        <dbReference type="SAM" id="Coils"/>
    </source>
</evidence>
<feature type="coiled-coil region" evidence="1">
    <location>
        <begin position="839"/>
        <end position="880"/>
    </location>
</feature>
<dbReference type="PANTHER" id="PTHR41259:SF1">
    <property type="entry name" value="DOUBLE-STRAND BREAK REPAIR RAD50 ATPASE, PUTATIVE-RELATED"/>
    <property type="match status" value="1"/>
</dbReference>
<dbReference type="EMBL" id="JAPWGW010000004">
    <property type="protein sequence ID" value="MCZ4299187.1"/>
    <property type="molecule type" value="Genomic_DNA"/>
</dbReference>
<dbReference type="SUPFAM" id="SSF52540">
    <property type="entry name" value="P-loop containing nucleoside triphosphate hydrolases"/>
    <property type="match status" value="1"/>
</dbReference>
<dbReference type="InterPro" id="IPR038734">
    <property type="entry name" value="YhaN_AAA"/>
</dbReference>
<evidence type="ECO:0000313" key="3">
    <source>
        <dbReference type="EMBL" id="MCZ4299187.1"/>
    </source>
</evidence>
<dbReference type="Proteomes" id="UP001083770">
    <property type="component" value="Unassembled WGS sequence"/>
</dbReference>
<proteinExistence type="predicted"/>
<feature type="coiled-coil region" evidence="1">
    <location>
        <begin position="606"/>
        <end position="633"/>
    </location>
</feature>
<feature type="coiled-coil region" evidence="1">
    <location>
        <begin position="380"/>
        <end position="411"/>
    </location>
</feature>
<evidence type="ECO:0000259" key="2">
    <source>
        <dbReference type="Pfam" id="PF13514"/>
    </source>
</evidence>
<dbReference type="Pfam" id="PF13514">
    <property type="entry name" value="AAA_27"/>
    <property type="match status" value="1"/>
</dbReference>
<dbReference type="Gene3D" id="3.40.50.300">
    <property type="entry name" value="P-loop containing nucleotide triphosphate hydrolases"/>
    <property type="match status" value="2"/>
</dbReference>
<accession>A0ABT4LXU6</accession>
<dbReference type="InterPro" id="IPR027417">
    <property type="entry name" value="P-loop_NTPase"/>
</dbReference>
<keyword evidence="1" id="KW-0175">Coiled coil</keyword>
<reference evidence="3" key="1">
    <citation type="submission" date="2022-12" db="EMBL/GenBank/DDBJ databases">
        <title>Bacterial isolates from different developmental stages of Nematostella vectensis.</title>
        <authorList>
            <person name="Fraune S."/>
        </authorList>
    </citation>
    <scope>NUCLEOTIDE SEQUENCE</scope>
    <source>
        <strain evidence="3">G21632-S1</strain>
    </source>
</reference>
<dbReference type="RefSeq" id="WP_034813625.1">
    <property type="nucleotide sequence ID" value="NZ_JAPWGW010000004.1"/>
</dbReference>
<comment type="caution">
    <text evidence="3">The sequence shown here is derived from an EMBL/GenBank/DDBJ whole genome shotgun (WGS) entry which is preliminary data.</text>
</comment>
<feature type="domain" description="YhaN AAA" evidence="2">
    <location>
        <begin position="1"/>
        <end position="205"/>
    </location>
</feature>
<feature type="coiled-coil region" evidence="1">
    <location>
        <begin position="443"/>
        <end position="526"/>
    </location>
</feature>
<keyword evidence="4" id="KW-1185">Reference proteome</keyword>
<sequence length="1171" mass="129088">MRFSALHLTRFGCFTNESIDFGGVSGAPDFHIVYGDNEAGKSTLRDAITSFLYGIPARTEYDFIHDYKALQIGAELDTSAGPLSAVRVKANRDSLRSPESAVLSEDSLKREMLGLAETDFINLFSLDLQSLLNGGADILQAKGDLGALLFAGASGLSSVTSTLERAREQAKGFFKPRATSTELAQSLKRLKDIDGELKTLDVHAPEYRRMKQNVGEAKSAYEAAADEQKQRRAAYEKDKAVLQAIEPWRDLQERKDRLEALGPLPPADDAALERARQLKAELKALTDAKEALEARLKRSKDELDDLKQPPHQEKLTSGLEASIAEDLETRARAAALDLPSRRDDLKSLDRDVAGYLTRLGEQKDAKPEALLVSKTDAANIRALAERGEKLSEEHERALAEQEKAASDLTVAKDELSALTEPVDTASLDDAITSYRSDLDAARLEELETDIEASKRNLDRALVGLAPWSGTPEDLEGLTPPSASDLDDVQGRHDELRADLERFESERRNLNRSIESDTAQLDEIETDPEIVSDDAAAKLLKARDSLWSDHRRVIEQGVVNEIQVSATAFETAMGKNDVAVAKRMAHASQIGQIKERRLKQKGAIAEREAVDKAIEEATDRLTVLDDELARLAETTGLPESISASAFMAWRAAWEDAQQALTTYQDRCAAFEKKQKRFKTAASALRKALNSVGVEHSSADETVLAAALRTLDDLRKSAEAYRIAKAEHDTLARQQVRRAEAVEKAKTSSDEWEKEWDRTLNAFSFAQGLPAAIKARLDDLASLSSILDERNKLARRVALMETSETNFADALVQLSSDTGIGDRNAPAFDLLDTLKSEAKALDAKTAQRLKLSEQVDENKEELEETVRKLAALDKEAVALCERSKAADIAHCIETLNLATAARTLADEIGERRRRLSNLLATDSETEWSQMLAPLLDSMDALATAEAELKGDQTQIEIEETRVRELYSEWKAAERAQDGVDDNESAARLQQERATLLAEIEQGARHYISLKAGALIVDEAVRLFRDQHRGAMLKAASEAFSKITRGRYPRLVTVTAEDRETLVAERDDNTTLSADKLSTGTRAQLYLALRIAGHAEYAKSQTPLPFIADDILEAFDNQRAKETLILLSSMAESGQVIYLTHHEHLVDMARTVAPDRCKVHRLNAKAAGEALAAE</sequence>
<organism evidence="3 4">
    <name type="scientific">Henriciella marina</name>
    <dbReference type="NCBI Taxonomy" id="453851"/>
    <lineage>
        <taxon>Bacteria</taxon>
        <taxon>Pseudomonadati</taxon>
        <taxon>Pseudomonadota</taxon>
        <taxon>Alphaproteobacteria</taxon>
        <taxon>Hyphomonadales</taxon>
        <taxon>Hyphomonadaceae</taxon>
        <taxon>Henriciella</taxon>
    </lineage>
</organism>
<evidence type="ECO:0000313" key="4">
    <source>
        <dbReference type="Proteomes" id="UP001083770"/>
    </source>
</evidence>